<dbReference type="Gene3D" id="3.40.50.300">
    <property type="entry name" value="P-loop containing nucleotide triphosphate hydrolases"/>
    <property type="match status" value="2"/>
</dbReference>
<dbReference type="PROSITE" id="PS00211">
    <property type="entry name" value="ABC_TRANSPORTER_1"/>
    <property type="match status" value="1"/>
</dbReference>
<evidence type="ECO:0000256" key="2">
    <source>
        <dbReference type="ARBA" id="ARBA00022737"/>
    </source>
</evidence>
<dbReference type="Proteomes" id="UP000520198">
    <property type="component" value="Unassembled WGS sequence"/>
</dbReference>
<dbReference type="GO" id="GO:0005524">
    <property type="term" value="F:ATP binding"/>
    <property type="evidence" value="ECO:0007669"/>
    <property type="project" value="UniProtKB-KW"/>
</dbReference>
<evidence type="ECO:0000259" key="5">
    <source>
        <dbReference type="PROSITE" id="PS50893"/>
    </source>
</evidence>
<dbReference type="InterPro" id="IPR050611">
    <property type="entry name" value="ABCF"/>
</dbReference>
<keyword evidence="2" id="KW-0677">Repeat</keyword>
<dbReference type="InterPro" id="IPR003439">
    <property type="entry name" value="ABC_transporter-like_ATP-bd"/>
</dbReference>
<gene>
    <name evidence="6" type="ORF">HT585_30215</name>
</gene>
<comment type="similarity">
    <text evidence="1">Belongs to the ABC transporter superfamily.</text>
</comment>
<evidence type="ECO:0000256" key="3">
    <source>
        <dbReference type="ARBA" id="ARBA00022741"/>
    </source>
</evidence>
<dbReference type="PANTHER" id="PTHR19211">
    <property type="entry name" value="ATP-BINDING TRANSPORT PROTEIN-RELATED"/>
    <property type="match status" value="1"/>
</dbReference>
<feature type="domain" description="ABC transporter" evidence="5">
    <location>
        <begin position="297"/>
        <end position="507"/>
    </location>
</feature>
<keyword evidence="7" id="KW-1185">Reference proteome</keyword>
<dbReference type="InterPro" id="IPR003593">
    <property type="entry name" value="AAA+_ATPase"/>
</dbReference>
<organism evidence="6 7">
    <name type="scientific">Ensifer oleiphilus</name>
    <dbReference type="NCBI Taxonomy" id="2742698"/>
    <lineage>
        <taxon>Bacteria</taxon>
        <taxon>Pseudomonadati</taxon>
        <taxon>Pseudomonadota</taxon>
        <taxon>Alphaproteobacteria</taxon>
        <taxon>Hyphomicrobiales</taxon>
        <taxon>Rhizobiaceae</taxon>
        <taxon>Sinorhizobium/Ensifer group</taxon>
        <taxon>Ensifer</taxon>
    </lineage>
</organism>
<dbReference type="RefSeq" id="WP_176356477.1">
    <property type="nucleotide sequence ID" value="NZ_JABWDU010000013.1"/>
</dbReference>
<dbReference type="SUPFAM" id="SSF52540">
    <property type="entry name" value="P-loop containing nucleoside triphosphate hydrolases"/>
    <property type="match status" value="2"/>
</dbReference>
<keyword evidence="4 6" id="KW-0067">ATP-binding</keyword>
<dbReference type="EMBL" id="JABWDU010000013">
    <property type="protein sequence ID" value="NVD43148.1"/>
    <property type="molecule type" value="Genomic_DNA"/>
</dbReference>
<evidence type="ECO:0000313" key="6">
    <source>
        <dbReference type="EMBL" id="NVD43148.1"/>
    </source>
</evidence>
<comment type="caution">
    <text evidence="6">The sequence shown here is derived from an EMBL/GenBank/DDBJ whole genome shotgun (WGS) entry which is preliminary data.</text>
</comment>
<sequence>MALINIRNLAVTLSTALFSNLNLSIAAGDRLGIVAANGRGKSTLLRSIGGSFEPTTGEITRSRGLTIGHVEQNVPAALLPLSFHDAVLSALSSEQADSESWRVDIVLDQFDVPEALRQRTVAELSGGWQRLALLARVWVTDPDALLLDEPTNHLDLAKIARLESWLNALPRDVPVMIASHDRAFLDATTNRTLFLRPEQSPIFALPYSQARAAIDELDASEERRYQRDMKVAQQLRRQAAKLNNIGINSGSDLLTVKTKQLRQRADRLEDAAKPAHQERSAGAIRLANRGTHAKILVTLDDVQVETPDGTPLFRTGRRWICQGDRIVLLGENGAGKTRLVNLIRTAIEEPARAPETLKVTPSLVLGYSDQALAGLSDKETPLAALSRRFSLSDPKVRSLLAGAGVGIDMQDKPVGRLSGGQKARLAMLVLRLREPNFYLLDEPTNHLDIEGQEALEDELMKNEVSCLLVSHDRSFVRNVGDRFWLIERRRLVEVEDPEDFFAAAAQGDGS</sequence>
<reference evidence="6 7" key="1">
    <citation type="submission" date="2020-06" db="EMBL/GenBank/DDBJ databases">
        <authorList>
            <person name="Grouzdev D.S."/>
        </authorList>
    </citation>
    <scope>NUCLEOTIDE SEQUENCE [LARGE SCALE GENOMIC DNA]</scope>
    <source>
        <strain evidence="6 7">HO-A22</strain>
    </source>
</reference>
<name>A0A7Y6QCI9_9HYPH</name>
<accession>A0A7Y6QCI9</accession>
<evidence type="ECO:0000313" key="7">
    <source>
        <dbReference type="Proteomes" id="UP000520198"/>
    </source>
</evidence>
<protein>
    <submittedName>
        <fullName evidence="6">ABC-F family ATP-binding cassette domain-containing protein</fullName>
    </submittedName>
</protein>
<keyword evidence="3" id="KW-0547">Nucleotide-binding</keyword>
<dbReference type="CDD" id="cd03221">
    <property type="entry name" value="ABCF_EF-3"/>
    <property type="match status" value="2"/>
</dbReference>
<dbReference type="Pfam" id="PF00005">
    <property type="entry name" value="ABC_tran"/>
    <property type="match status" value="2"/>
</dbReference>
<dbReference type="GO" id="GO:0016887">
    <property type="term" value="F:ATP hydrolysis activity"/>
    <property type="evidence" value="ECO:0007669"/>
    <property type="project" value="InterPro"/>
</dbReference>
<dbReference type="InterPro" id="IPR017871">
    <property type="entry name" value="ABC_transporter-like_CS"/>
</dbReference>
<evidence type="ECO:0000256" key="4">
    <source>
        <dbReference type="ARBA" id="ARBA00022840"/>
    </source>
</evidence>
<dbReference type="InterPro" id="IPR027417">
    <property type="entry name" value="P-loop_NTPase"/>
</dbReference>
<evidence type="ECO:0000256" key="1">
    <source>
        <dbReference type="ARBA" id="ARBA00005417"/>
    </source>
</evidence>
<dbReference type="SMART" id="SM00382">
    <property type="entry name" value="AAA"/>
    <property type="match status" value="2"/>
</dbReference>
<feature type="domain" description="ABC transporter" evidence="5">
    <location>
        <begin position="1"/>
        <end position="222"/>
    </location>
</feature>
<dbReference type="AlphaFoldDB" id="A0A7Y6QCI9"/>
<dbReference type="PANTHER" id="PTHR19211:SF14">
    <property type="entry name" value="ATP-BINDING CASSETTE SUB-FAMILY F MEMBER 1"/>
    <property type="match status" value="1"/>
</dbReference>
<proteinExistence type="inferred from homology"/>
<dbReference type="PROSITE" id="PS50893">
    <property type="entry name" value="ABC_TRANSPORTER_2"/>
    <property type="match status" value="2"/>
</dbReference>